<sequence>MSQKAHPERKWSTQRQRKSHNLSHLSAGGTWLEPGLVCKWGSGSAHIEMLK</sequence>
<dbReference type="AlphaFoldDB" id="B4IPW2"/>
<dbReference type="HOGENOM" id="CLU_3108653_0_0_1"/>
<evidence type="ECO:0000256" key="1">
    <source>
        <dbReference type="SAM" id="MobiDB-lite"/>
    </source>
</evidence>
<accession>B4IPW2</accession>
<feature type="region of interest" description="Disordered" evidence="1">
    <location>
        <begin position="1"/>
        <end position="29"/>
    </location>
</feature>
<name>B4IPW2_DROSE</name>
<protein>
    <submittedName>
        <fullName evidence="2">GM16281</fullName>
    </submittedName>
</protein>
<feature type="compositionally biased region" description="Basic and acidic residues" evidence="1">
    <location>
        <begin position="1"/>
        <end position="11"/>
    </location>
</feature>
<organism evidence="3">
    <name type="scientific">Drosophila sechellia</name>
    <name type="common">Fruit fly</name>
    <dbReference type="NCBI Taxonomy" id="7238"/>
    <lineage>
        <taxon>Eukaryota</taxon>
        <taxon>Metazoa</taxon>
        <taxon>Ecdysozoa</taxon>
        <taxon>Arthropoda</taxon>
        <taxon>Hexapoda</taxon>
        <taxon>Insecta</taxon>
        <taxon>Pterygota</taxon>
        <taxon>Neoptera</taxon>
        <taxon>Endopterygota</taxon>
        <taxon>Diptera</taxon>
        <taxon>Brachycera</taxon>
        <taxon>Muscomorpha</taxon>
        <taxon>Ephydroidea</taxon>
        <taxon>Drosophilidae</taxon>
        <taxon>Drosophila</taxon>
        <taxon>Sophophora</taxon>
    </lineage>
</organism>
<evidence type="ECO:0000313" key="2">
    <source>
        <dbReference type="EMBL" id="EDW56402.1"/>
    </source>
</evidence>
<dbReference type="Proteomes" id="UP000001292">
    <property type="component" value="Unassembled WGS sequence"/>
</dbReference>
<evidence type="ECO:0000313" key="3">
    <source>
        <dbReference type="Proteomes" id="UP000001292"/>
    </source>
</evidence>
<reference evidence="2 3" key="1">
    <citation type="journal article" date="2007" name="Nature">
        <title>Evolution of genes and genomes on the Drosophila phylogeny.</title>
        <authorList>
            <consortium name="Drosophila 12 Genomes Consortium"/>
            <person name="Clark A.G."/>
            <person name="Eisen M.B."/>
            <person name="Smith D.R."/>
            <person name="Bergman C.M."/>
            <person name="Oliver B."/>
            <person name="Markow T.A."/>
            <person name="Kaufman T.C."/>
            <person name="Kellis M."/>
            <person name="Gelbart W."/>
            <person name="Iyer V.N."/>
            <person name="Pollard D.A."/>
            <person name="Sackton T.B."/>
            <person name="Larracuente A.M."/>
            <person name="Singh N.D."/>
            <person name="Abad J.P."/>
            <person name="Abt D.N."/>
            <person name="Adryan B."/>
            <person name="Aguade M."/>
            <person name="Akashi H."/>
            <person name="Anderson W.W."/>
            <person name="Aquadro C.F."/>
            <person name="Ardell D.H."/>
            <person name="Arguello R."/>
            <person name="Artieri C.G."/>
            <person name="Barbash D.A."/>
            <person name="Barker D."/>
            <person name="Barsanti P."/>
            <person name="Batterham P."/>
            <person name="Batzoglou S."/>
            <person name="Begun D."/>
            <person name="Bhutkar A."/>
            <person name="Blanco E."/>
            <person name="Bosak S.A."/>
            <person name="Bradley R.K."/>
            <person name="Brand A.D."/>
            <person name="Brent M.R."/>
            <person name="Brooks A.N."/>
            <person name="Brown R.H."/>
            <person name="Butlin R.K."/>
            <person name="Caggese C."/>
            <person name="Calvi B.R."/>
            <person name="Bernardo de Carvalho A."/>
            <person name="Caspi A."/>
            <person name="Castrezana S."/>
            <person name="Celniker S.E."/>
            <person name="Chang J.L."/>
            <person name="Chapple C."/>
            <person name="Chatterji S."/>
            <person name="Chinwalla A."/>
            <person name="Civetta A."/>
            <person name="Clifton S.W."/>
            <person name="Comeron J.M."/>
            <person name="Costello J.C."/>
            <person name="Coyne J.A."/>
            <person name="Daub J."/>
            <person name="David R.G."/>
            <person name="Delcher A.L."/>
            <person name="Delehaunty K."/>
            <person name="Do C.B."/>
            <person name="Ebling H."/>
            <person name="Edwards K."/>
            <person name="Eickbush T."/>
            <person name="Evans J.D."/>
            <person name="Filipski A."/>
            <person name="Findeiss S."/>
            <person name="Freyhult E."/>
            <person name="Fulton L."/>
            <person name="Fulton R."/>
            <person name="Garcia A.C."/>
            <person name="Gardiner A."/>
            <person name="Garfield D.A."/>
            <person name="Garvin B.E."/>
            <person name="Gibson G."/>
            <person name="Gilbert D."/>
            <person name="Gnerre S."/>
            <person name="Godfrey J."/>
            <person name="Good R."/>
            <person name="Gotea V."/>
            <person name="Gravely B."/>
            <person name="Greenberg A.J."/>
            <person name="Griffiths-Jones S."/>
            <person name="Gross S."/>
            <person name="Guigo R."/>
            <person name="Gustafson E.A."/>
            <person name="Haerty W."/>
            <person name="Hahn M.W."/>
            <person name="Halligan D.L."/>
            <person name="Halpern A.L."/>
            <person name="Halter G.M."/>
            <person name="Han M.V."/>
            <person name="Heger A."/>
            <person name="Hillier L."/>
            <person name="Hinrichs A.S."/>
            <person name="Holmes I."/>
            <person name="Hoskins R.A."/>
            <person name="Hubisz M.J."/>
            <person name="Hultmark D."/>
            <person name="Huntley M.A."/>
            <person name="Jaffe D.B."/>
            <person name="Jagadeeshan S."/>
            <person name="Jeck W.R."/>
            <person name="Johnson J."/>
            <person name="Jones C.D."/>
            <person name="Jordan W.C."/>
            <person name="Karpen G.H."/>
            <person name="Kataoka E."/>
            <person name="Keightley P.D."/>
            <person name="Kheradpour P."/>
            <person name="Kirkness E.F."/>
            <person name="Koerich L.B."/>
            <person name="Kristiansen K."/>
            <person name="Kudrna D."/>
            <person name="Kulathinal R.J."/>
            <person name="Kumar S."/>
            <person name="Kwok R."/>
            <person name="Lander E."/>
            <person name="Langley C.H."/>
            <person name="Lapoint R."/>
            <person name="Lazzaro B.P."/>
            <person name="Lee S.J."/>
            <person name="Levesque L."/>
            <person name="Li R."/>
            <person name="Lin C.F."/>
            <person name="Lin M.F."/>
            <person name="Lindblad-Toh K."/>
            <person name="Llopart A."/>
            <person name="Long M."/>
            <person name="Low L."/>
            <person name="Lozovsky E."/>
            <person name="Lu J."/>
            <person name="Luo M."/>
            <person name="Machado C.A."/>
            <person name="Makalowski W."/>
            <person name="Marzo M."/>
            <person name="Matsuda M."/>
            <person name="Matzkin L."/>
            <person name="McAllister B."/>
            <person name="McBride C.S."/>
            <person name="McKernan B."/>
            <person name="McKernan K."/>
            <person name="Mendez-Lago M."/>
            <person name="Minx P."/>
            <person name="Mollenhauer M.U."/>
            <person name="Montooth K."/>
            <person name="Mount S.M."/>
            <person name="Mu X."/>
            <person name="Myers E."/>
            <person name="Negre B."/>
            <person name="Newfeld S."/>
            <person name="Nielsen R."/>
            <person name="Noor M.A."/>
            <person name="O'Grady P."/>
            <person name="Pachter L."/>
            <person name="Papaceit M."/>
            <person name="Parisi M.J."/>
            <person name="Parisi M."/>
            <person name="Parts L."/>
            <person name="Pedersen J.S."/>
            <person name="Pesole G."/>
            <person name="Phillippy A.M."/>
            <person name="Ponting C.P."/>
            <person name="Pop M."/>
            <person name="Porcelli D."/>
            <person name="Powell J.R."/>
            <person name="Prohaska S."/>
            <person name="Pruitt K."/>
            <person name="Puig M."/>
            <person name="Quesneville H."/>
            <person name="Ram K.R."/>
            <person name="Rand D."/>
            <person name="Rasmussen M.D."/>
            <person name="Reed L.K."/>
            <person name="Reenan R."/>
            <person name="Reily A."/>
            <person name="Remington K.A."/>
            <person name="Rieger T.T."/>
            <person name="Ritchie M.G."/>
            <person name="Robin C."/>
            <person name="Rogers Y.H."/>
            <person name="Rohde C."/>
            <person name="Rozas J."/>
            <person name="Rubenfield M.J."/>
            <person name="Ruiz A."/>
            <person name="Russo S."/>
            <person name="Salzberg S.L."/>
            <person name="Sanchez-Gracia A."/>
            <person name="Saranga D.J."/>
            <person name="Sato H."/>
            <person name="Schaeffer S.W."/>
            <person name="Schatz M.C."/>
            <person name="Schlenke T."/>
            <person name="Schwartz R."/>
            <person name="Segarra C."/>
            <person name="Singh R.S."/>
            <person name="Sirot L."/>
            <person name="Sirota M."/>
            <person name="Sisneros N.B."/>
            <person name="Smith C.D."/>
            <person name="Smith T.F."/>
            <person name="Spieth J."/>
            <person name="Stage D.E."/>
            <person name="Stark A."/>
            <person name="Stephan W."/>
            <person name="Strausberg R.L."/>
            <person name="Strempel S."/>
            <person name="Sturgill D."/>
            <person name="Sutton G."/>
            <person name="Sutton G.G."/>
            <person name="Tao W."/>
            <person name="Teichmann S."/>
            <person name="Tobari Y.N."/>
            <person name="Tomimura Y."/>
            <person name="Tsolas J.M."/>
            <person name="Valente V.L."/>
            <person name="Venter E."/>
            <person name="Venter J.C."/>
            <person name="Vicario S."/>
            <person name="Vieira F.G."/>
            <person name="Vilella A.J."/>
            <person name="Villasante A."/>
            <person name="Walenz B."/>
            <person name="Wang J."/>
            <person name="Wasserman M."/>
            <person name="Watts T."/>
            <person name="Wilson D."/>
            <person name="Wilson R.K."/>
            <person name="Wing R.A."/>
            <person name="Wolfner M.F."/>
            <person name="Wong A."/>
            <person name="Wong G.K."/>
            <person name="Wu C.I."/>
            <person name="Wu G."/>
            <person name="Yamamoto D."/>
            <person name="Yang H.P."/>
            <person name="Yang S.P."/>
            <person name="Yorke J.A."/>
            <person name="Yoshida K."/>
            <person name="Zdobnov E."/>
            <person name="Zhang P."/>
            <person name="Zhang Y."/>
            <person name="Zimin A.V."/>
            <person name="Baldwin J."/>
            <person name="Abdouelleil A."/>
            <person name="Abdulkadir J."/>
            <person name="Abebe A."/>
            <person name="Abera B."/>
            <person name="Abreu J."/>
            <person name="Acer S.C."/>
            <person name="Aftuck L."/>
            <person name="Alexander A."/>
            <person name="An P."/>
            <person name="Anderson E."/>
            <person name="Anderson S."/>
            <person name="Arachi H."/>
            <person name="Azer M."/>
            <person name="Bachantsang P."/>
            <person name="Barry A."/>
            <person name="Bayul T."/>
            <person name="Berlin A."/>
            <person name="Bessette D."/>
            <person name="Bloom T."/>
            <person name="Blye J."/>
            <person name="Boguslavskiy L."/>
            <person name="Bonnet C."/>
            <person name="Boukhgalter B."/>
            <person name="Bourzgui I."/>
            <person name="Brown A."/>
            <person name="Cahill P."/>
            <person name="Channer S."/>
            <person name="Cheshatsang Y."/>
            <person name="Chuda L."/>
            <person name="Citroen M."/>
            <person name="Collymore A."/>
            <person name="Cooke P."/>
            <person name="Costello M."/>
            <person name="D'Aco K."/>
            <person name="Daza R."/>
            <person name="De Haan G."/>
            <person name="DeGray S."/>
            <person name="DeMaso C."/>
            <person name="Dhargay N."/>
            <person name="Dooley K."/>
            <person name="Dooley E."/>
            <person name="Doricent M."/>
            <person name="Dorje P."/>
            <person name="Dorjee K."/>
            <person name="Dupes A."/>
            <person name="Elong R."/>
            <person name="Falk J."/>
            <person name="Farina A."/>
            <person name="Faro S."/>
            <person name="Ferguson D."/>
            <person name="Fisher S."/>
            <person name="Foley C.D."/>
            <person name="Franke A."/>
            <person name="Friedrich D."/>
            <person name="Gadbois L."/>
            <person name="Gearin G."/>
            <person name="Gearin C.R."/>
            <person name="Giannoukos G."/>
            <person name="Goode T."/>
            <person name="Graham J."/>
            <person name="Grandbois E."/>
            <person name="Grewal S."/>
            <person name="Gyaltsen K."/>
            <person name="Hafez N."/>
            <person name="Hagos B."/>
            <person name="Hall J."/>
            <person name="Henson C."/>
            <person name="Hollinger A."/>
            <person name="Honan T."/>
            <person name="Huard M.D."/>
            <person name="Hughes L."/>
            <person name="Hurhula B."/>
            <person name="Husby M.E."/>
            <person name="Kamat A."/>
            <person name="Kanga B."/>
            <person name="Kashin S."/>
            <person name="Khazanovich D."/>
            <person name="Kisner P."/>
            <person name="Lance K."/>
            <person name="Lara M."/>
            <person name="Lee W."/>
            <person name="Lennon N."/>
            <person name="Letendre F."/>
            <person name="LeVine R."/>
            <person name="Lipovsky A."/>
            <person name="Liu X."/>
            <person name="Liu J."/>
            <person name="Liu S."/>
            <person name="Lokyitsang T."/>
            <person name="Lokyitsang Y."/>
            <person name="Lubonja R."/>
            <person name="Lui A."/>
            <person name="MacDonald P."/>
            <person name="Magnisalis V."/>
            <person name="Maru K."/>
            <person name="Matthews C."/>
            <person name="McCusker W."/>
            <person name="McDonough S."/>
            <person name="Mehta T."/>
            <person name="Meldrim J."/>
            <person name="Meneus L."/>
            <person name="Mihai O."/>
            <person name="Mihalev A."/>
            <person name="Mihova T."/>
            <person name="Mittelman R."/>
            <person name="Mlenga V."/>
            <person name="Montmayeur A."/>
            <person name="Mulrain L."/>
            <person name="Navidi A."/>
            <person name="Naylor J."/>
            <person name="Negash T."/>
            <person name="Nguyen T."/>
            <person name="Nguyen N."/>
            <person name="Nicol R."/>
            <person name="Norbu C."/>
            <person name="Norbu N."/>
            <person name="Novod N."/>
            <person name="O'Neill B."/>
            <person name="Osman S."/>
            <person name="Markiewicz E."/>
            <person name="Oyono O.L."/>
            <person name="Patti C."/>
            <person name="Phunkhang P."/>
            <person name="Pierre F."/>
            <person name="Priest M."/>
            <person name="Raghuraman S."/>
            <person name="Rege F."/>
            <person name="Reyes R."/>
            <person name="Rise C."/>
            <person name="Rogov P."/>
            <person name="Ross K."/>
            <person name="Ryan E."/>
            <person name="Settipalli S."/>
            <person name="Shea T."/>
            <person name="Sherpa N."/>
            <person name="Shi L."/>
            <person name="Shih D."/>
            <person name="Sparrow T."/>
            <person name="Spaulding J."/>
            <person name="Stalker J."/>
            <person name="Stange-Thomann N."/>
            <person name="Stavropoulos S."/>
            <person name="Stone C."/>
            <person name="Strader C."/>
            <person name="Tesfaye S."/>
            <person name="Thomson T."/>
            <person name="Thoulutsang Y."/>
            <person name="Thoulutsang D."/>
            <person name="Topham K."/>
            <person name="Topping I."/>
            <person name="Tsamla T."/>
            <person name="Vassiliev H."/>
            <person name="Vo A."/>
            <person name="Wangchuk T."/>
            <person name="Wangdi T."/>
            <person name="Weiand M."/>
            <person name="Wilkinson J."/>
            <person name="Wilson A."/>
            <person name="Yadav S."/>
            <person name="Young G."/>
            <person name="Yu Q."/>
            <person name="Zembek L."/>
            <person name="Zhong D."/>
            <person name="Zimmer A."/>
            <person name="Zwirko Z."/>
            <person name="Jaffe D.B."/>
            <person name="Alvarez P."/>
            <person name="Brockman W."/>
            <person name="Butler J."/>
            <person name="Chin C."/>
            <person name="Gnerre S."/>
            <person name="Grabherr M."/>
            <person name="Kleber M."/>
            <person name="Mauceli E."/>
            <person name="MacCallum I."/>
        </authorList>
    </citation>
    <scope>NUCLEOTIDE SEQUENCE [LARGE SCALE GENOMIC DNA]</scope>
    <source>
        <strain evidence="3">Rob3c / Tucson 14021-0248.25</strain>
    </source>
</reference>
<keyword evidence="3" id="KW-1185">Reference proteome</keyword>
<gene>
    <name evidence="2" type="primary">Dsec\GM16281</name>
    <name evidence="2" type="ORF">Dsec_GM16281</name>
</gene>
<proteinExistence type="predicted"/>
<dbReference type="EMBL" id="CH683975">
    <property type="protein sequence ID" value="EDW56402.1"/>
    <property type="molecule type" value="Genomic_DNA"/>
</dbReference>